<protein>
    <recommendedName>
        <fullName evidence="6">Protein kinase domain-containing protein</fullName>
    </recommendedName>
</protein>
<dbReference type="PROSITE" id="PS00107">
    <property type="entry name" value="PROTEIN_KINASE_ATP"/>
    <property type="match status" value="1"/>
</dbReference>
<reference evidence="7" key="1">
    <citation type="submission" date="2021-07" db="EMBL/GenBank/DDBJ databases">
        <authorList>
            <person name="Branca A.L. A."/>
        </authorList>
    </citation>
    <scope>NUCLEOTIDE SEQUENCE</scope>
</reference>
<comment type="caution">
    <text evidence="7">The sequence shown here is derived from an EMBL/GenBank/DDBJ whole genome shotgun (WGS) entry which is preliminary data.</text>
</comment>
<keyword evidence="1 3" id="KW-0547">Nucleotide-binding</keyword>
<dbReference type="InterPro" id="IPR008271">
    <property type="entry name" value="Ser/Thr_kinase_AS"/>
</dbReference>
<comment type="similarity">
    <text evidence="4">Belongs to the protein kinase superfamily.</text>
</comment>
<dbReference type="SMART" id="SM00220">
    <property type="entry name" value="S_TKc"/>
    <property type="match status" value="1"/>
</dbReference>
<dbReference type="InterPro" id="IPR000719">
    <property type="entry name" value="Prot_kinase_dom"/>
</dbReference>
<dbReference type="AlphaFoldDB" id="A0A9W4JMC5"/>
<evidence type="ECO:0000259" key="6">
    <source>
        <dbReference type="PROSITE" id="PS50011"/>
    </source>
</evidence>
<dbReference type="EMBL" id="CAJVPG010000422">
    <property type="protein sequence ID" value="CAG8408367.1"/>
    <property type="molecule type" value="Genomic_DNA"/>
</dbReference>
<organism evidence="7 8">
    <name type="scientific">Penicillium salamii</name>
    <dbReference type="NCBI Taxonomy" id="1612424"/>
    <lineage>
        <taxon>Eukaryota</taxon>
        <taxon>Fungi</taxon>
        <taxon>Dikarya</taxon>
        <taxon>Ascomycota</taxon>
        <taxon>Pezizomycotina</taxon>
        <taxon>Eurotiomycetes</taxon>
        <taxon>Eurotiomycetidae</taxon>
        <taxon>Eurotiales</taxon>
        <taxon>Aspergillaceae</taxon>
        <taxon>Penicillium</taxon>
    </lineage>
</organism>
<dbReference type="GO" id="GO:0004674">
    <property type="term" value="F:protein serine/threonine kinase activity"/>
    <property type="evidence" value="ECO:0007669"/>
    <property type="project" value="UniProtKB-KW"/>
</dbReference>
<dbReference type="PROSITE" id="PS50011">
    <property type="entry name" value="PROTEIN_KINASE_DOM"/>
    <property type="match status" value="1"/>
</dbReference>
<dbReference type="OrthoDB" id="1738954at2759"/>
<dbReference type="InterPro" id="IPR011009">
    <property type="entry name" value="Kinase-like_dom_sf"/>
</dbReference>
<evidence type="ECO:0000313" key="7">
    <source>
        <dbReference type="EMBL" id="CAG8408367.1"/>
    </source>
</evidence>
<evidence type="ECO:0000256" key="2">
    <source>
        <dbReference type="ARBA" id="ARBA00022840"/>
    </source>
</evidence>
<dbReference type="SUPFAM" id="SSF56112">
    <property type="entry name" value="Protein kinase-like (PK-like)"/>
    <property type="match status" value="1"/>
</dbReference>
<sequence>MAENMPTFPGLERWHLTCPIGKGAFSEVFRAQDTEALHDEVAIKIMRKRAMNSQQNASMCKEIEIMRQMSHPNLIQLIDTIDTNEYCYIIMELCTGGELFNQVVKLTYLSEDLSRHVILQVARAVQYLHQTLGIVHRDIKPENILFHSIPLLPSKIPKKPQPGEEKKVDEGDFVSGVGCGGIGTVKLGDFGFSKKILGNLTATPCGTMGYAAPEIVDDQKYSTGVDMWALGCVLFALLAGYPPFYDPNIKILMKRVTKAQFAFDSPWWDNISDEAKDLIRNLLTVDPAKRYTIDEFMAHPWILAASQNDQNEKESPQDSTHMTVPPQLKRHPSAGSEGGETESLPSPASLAIRGQVECRTPDVMNVAEIFDVAFSVHQIEDERRRQERIMGNLSSTKNANSQMSQLSLSGPKGINRLSFMVEPSSPEQASSNKHTKQSELNLDQSALLEKRRNRQQVK</sequence>
<evidence type="ECO:0000256" key="1">
    <source>
        <dbReference type="ARBA" id="ARBA00022741"/>
    </source>
</evidence>
<name>A0A9W4JMC5_9EURO</name>
<proteinExistence type="inferred from homology"/>
<keyword evidence="4" id="KW-0418">Kinase</keyword>
<dbReference type="PROSITE" id="PS00108">
    <property type="entry name" value="PROTEIN_KINASE_ST"/>
    <property type="match status" value="1"/>
</dbReference>
<dbReference type="PANTHER" id="PTHR24347">
    <property type="entry name" value="SERINE/THREONINE-PROTEIN KINASE"/>
    <property type="match status" value="1"/>
</dbReference>
<gene>
    <name evidence="7" type="ORF">PSALAMII_LOCUS8550</name>
</gene>
<dbReference type="GO" id="GO:0005524">
    <property type="term" value="F:ATP binding"/>
    <property type="evidence" value="ECO:0007669"/>
    <property type="project" value="UniProtKB-UniRule"/>
</dbReference>
<dbReference type="InterPro" id="IPR017441">
    <property type="entry name" value="Protein_kinase_ATP_BS"/>
</dbReference>
<evidence type="ECO:0000256" key="3">
    <source>
        <dbReference type="PROSITE-ProRule" id="PRU10141"/>
    </source>
</evidence>
<keyword evidence="8" id="KW-1185">Reference proteome</keyword>
<evidence type="ECO:0000256" key="5">
    <source>
        <dbReference type="SAM" id="MobiDB-lite"/>
    </source>
</evidence>
<feature type="binding site" evidence="3">
    <location>
        <position position="44"/>
    </location>
    <ligand>
        <name>ATP</name>
        <dbReference type="ChEBI" id="CHEBI:30616"/>
    </ligand>
</feature>
<keyword evidence="4" id="KW-0808">Transferase</keyword>
<evidence type="ECO:0000313" key="8">
    <source>
        <dbReference type="Proteomes" id="UP001152649"/>
    </source>
</evidence>
<feature type="region of interest" description="Disordered" evidence="5">
    <location>
        <begin position="308"/>
        <end position="347"/>
    </location>
</feature>
<feature type="region of interest" description="Disordered" evidence="5">
    <location>
        <begin position="416"/>
        <end position="458"/>
    </location>
</feature>
<evidence type="ECO:0000256" key="4">
    <source>
        <dbReference type="RuleBase" id="RU000304"/>
    </source>
</evidence>
<keyword evidence="2 3" id="KW-0067">ATP-binding</keyword>
<feature type="domain" description="Protein kinase" evidence="6">
    <location>
        <begin position="14"/>
        <end position="302"/>
    </location>
</feature>
<feature type="compositionally biased region" description="Polar residues" evidence="5">
    <location>
        <begin position="425"/>
        <end position="444"/>
    </location>
</feature>
<dbReference type="Gene3D" id="1.10.510.10">
    <property type="entry name" value="Transferase(Phosphotransferase) domain 1"/>
    <property type="match status" value="1"/>
</dbReference>
<keyword evidence="4" id="KW-0723">Serine/threonine-protein kinase</keyword>
<dbReference type="Pfam" id="PF00069">
    <property type="entry name" value="Pkinase"/>
    <property type="match status" value="1"/>
</dbReference>
<accession>A0A9W4JMC5</accession>
<dbReference type="Proteomes" id="UP001152649">
    <property type="component" value="Unassembled WGS sequence"/>
</dbReference>